<dbReference type="AlphaFoldDB" id="A0A8H9MY50"/>
<gene>
    <name evidence="1" type="ORF">I7730_00640</name>
</gene>
<evidence type="ECO:0000313" key="1">
    <source>
        <dbReference type="EMBL" id="HAS8538306.1"/>
    </source>
</evidence>
<dbReference type="EMBL" id="DACRBY010000001">
    <property type="protein sequence ID" value="HAS8538306.1"/>
    <property type="molecule type" value="Genomic_DNA"/>
</dbReference>
<sequence length="183" mass="20494">MLKITEIGKIQEVLIKHRLINHGGEILSLITSLRSPGNQAYLERFSAVCRSAEIELRLVSKSYSQEVSAKLLSIKERSTVKDIQITCPASLDKEICMFIGSKLKEIKALTSKPEDDYAKLLKLIPRNLEPVMYSAQSPHKRVRVGDYQFKLTGNGEVCANVFNSQSVISIEQAASLLKIMEEN</sequence>
<name>A0A8H9MY50_VIBVL</name>
<protein>
    <submittedName>
        <fullName evidence="1">Uncharacterized protein</fullName>
    </submittedName>
</protein>
<comment type="caution">
    <text evidence="1">The sequence shown here is derived from an EMBL/GenBank/DDBJ whole genome shotgun (WGS) entry which is preliminary data.</text>
</comment>
<reference evidence="1" key="1">
    <citation type="journal article" date="2018" name="Genome Biol.">
        <title>SKESA: strategic k-mer extension for scrupulous assemblies.</title>
        <authorList>
            <person name="Souvorov A."/>
            <person name="Agarwala R."/>
            <person name="Lipman D.J."/>
        </authorList>
    </citation>
    <scope>NUCLEOTIDE SEQUENCE</scope>
    <source>
        <strain evidence="1">BCW_3452</strain>
    </source>
</reference>
<proteinExistence type="predicted"/>
<reference evidence="1" key="2">
    <citation type="submission" date="2019-01" db="EMBL/GenBank/DDBJ databases">
        <authorList>
            <consortium name="NCBI Pathogen Detection Project"/>
        </authorList>
    </citation>
    <scope>NUCLEOTIDE SEQUENCE</scope>
    <source>
        <strain evidence="1">BCW_3452</strain>
    </source>
</reference>
<organism evidence="1 2">
    <name type="scientific">Vibrio vulnificus</name>
    <dbReference type="NCBI Taxonomy" id="672"/>
    <lineage>
        <taxon>Bacteria</taxon>
        <taxon>Pseudomonadati</taxon>
        <taxon>Pseudomonadota</taxon>
        <taxon>Gammaproteobacteria</taxon>
        <taxon>Vibrionales</taxon>
        <taxon>Vibrionaceae</taxon>
        <taxon>Vibrio</taxon>
    </lineage>
</organism>
<dbReference type="Proteomes" id="UP000863257">
    <property type="component" value="Unassembled WGS sequence"/>
</dbReference>
<accession>A0A8H9MY50</accession>
<evidence type="ECO:0000313" key="2">
    <source>
        <dbReference type="Proteomes" id="UP000863257"/>
    </source>
</evidence>